<dbReference type="PANTHER" id="PTHR46890:SF28">
    <property type="entry name" value="REVERSE TRANSCRIPTASE DOMAIN-CONTAINING PROTEIN"/>
    <property type="match status" value="1"/>
</dbReference>
<accession>A0A9P1EPC4</accession>
<dbReference type="Proteomes" id="UP001152484">
    <property type="component" value="Unassembled WGS sequence"/>
</dbReference>
<sequence>MVKAVQDFFMGMSIPPGVSSCLVVLIPKSVNPSTFGDFRPICLSNFINKVCTKVLTDRLTVILPKLISPEQIGFMKNRDISEHILIAQEMIHSIDRKIRGSNVVVKLDM</sequence>
<dbReference type="EMBL" id="CAMAPE010000082">
    <property type="protein sequence ID" value="CAH9120013.1"/>
    <property type="molecule type" value="Genomic_DNA"/>
</dbReference>
<evidence type="ECO:0008006" key="3">
    <source>
        <dbReference type="Google" id="ProtNLM"/>
    </source>
</evidence>
<comment type="caution">
    <text evidence="1">The sequence shown here is derived from an EMBL/GenBank/DDBJ whole genome shotgun (WGS) entry which is preliminary data.</text>
</comment>
<evidence type="ECO:0000313" key="1">
    <source>
        <dbReference type="EMBL" id="CAH9120013.1"/>
    </source>
</evidence>
<feature type="non-terminal residue" evidence="1">
    <location>
        <position position="109"/>
    </location>
</feature>
<keyword evidence="2" id="KW-1185">Reference proteome</keyword>
<dbReference type="PANTHER" id="PTHR46890">
    <property type="entry name" value="NON-LTR RETROLELEMENT REVERSE TRANSCRIPTASE-LIKE PROTEIN-RELATED"/>
    <property type="match status" value="1"/>
</dbReference>
<name>A0A9P1EPC4_CUSEU</name>
<organism evidence="1 2">
    <name type="scientific">Cuscuta europaea</name>
    <name type="common">European dodder</name>
    <dbReference type="NCBI Taxonomy" id="41803"/>
    <lineage>
        <taxon>Eukaryota</taxon>
        <taxon>Viridiplantae</taxon>
        <taxon>Streptophyta</taxon>
        <taxon>Embryophyta</taxon>
        <taxon>Tracheophyta</taxon>
        <taxon>Spermatophyta</taxon>
        <taxon>Magnoliopsida</taxon>
        <taxon>eudicotyledons</taxon>
        <taxon>Gunneridae</taxon>
        <taxon>Pentapetalae</taxon>
        <taxon>asterids</taxon>
        <taxon>lamiids</taxon>
        <taxon>Solanales</taxon>
        <taxon>Convolvulaceae</taxon>
        <taxon>Cuscuteae</taxon>
        <taxon>Cuscuta</taxon>
        <taxon>Cuscuta subgen. Cuscuta</taxon>
    </lineage>
</organism>
<dbReference type="PROSITE" id="PS51257">
    <property type="entry name" value="PROKAR_LIPOPROTEIN"/>
    <property type="match status" value="1"/>
</dbReference>
<dbReference type="AlphaFoldDB" id="A0A9P1EPC4"/>
<dbReference type="OrthoDB" id="1220908at2759"/>
<reference evidence="1" key="1">
    <citation type="submission" date="2022-07" db="EMBL/GenBank/DDBJ databases">
        <authorList>
            <person name="Macas J."/>
            <person name="Novak P."/>
            <person name="Neumann P."/>
        </authorList>
    </citation>
    <scope>NUCLEOTIDE SEQUENCE</scope>
</reference>
<protein>
    <recommendedName>
        <fullName evidence="3">Reverse transcriptase domain-containing protein</fullName>
    </recommendedName>
</protein>
<evidence type="ECO:0000313" key="2">
    <source>
        <dbReference type="Proteomes" id="UP001152484"/>
    </source>
</evidence>
<proteinExistence type="predicted"/>
<gene>
    <name evidence="1" type="ORF">CEURO_LOCUS22569</name>
</gene>
<dbReference type="InterPro" id="IPR052343">
    <property type="entry name" value="Retrotransposon-Effector_Assoc"/>
</dbReference>